<gene>
    <name evidence="1" type="ORF">PHPALM_30970</name>
</gene>
<dbReference type="AlphaFoldDB" id="A0A2P4X3S8"/>
<comment type="caution">
    <text evidence="1">The sequence shown here is derived from an EMBL/GenBank/DDBJ whole genome shotgun (WGS) entry which is preliminary data.</text>
</comment>
<proteinExistence type="predicted"/>
<organism evidence="1 2">
    <name type="scientific">Phytophthora palmivora</name>
    <dbReference type="NCBI Taxonomy" id="4796"/>
    <lineage>
        <taxon>Eukaryota</taxon>
        <taxon>Sar</taxon>
        <taxon>Stramenopiles</taxon>
        <taxon>Oomycota</taxon>
        <taxon>Peronosporomycetes</taxon>
        <taxon>Peronosporales</taxon>
        <taxon>Peronosporaceae</taxon>
        <taxon>Phytophthora</taxon>
    </lineage>
</organism>
<name>A0A2P4X3S8_9STRA</name>
<sequence>MLKQNEEKAVYQFSRVTDQHEFISEVNRAPDVVVTLKVCCLSSERRHGCRANRVTGEFEDIGQFDVAQGCSDHGVGFQSTAWINMER</sequence>
<evidence type="ECO:0000313" key="2">
    <source>
        <dbReference type="Proteomes" id="UP000237271"/>
    </source>
</evidence>
<evidence type="ECO:0000313" key="1">
    <source>
        <dbReference type="EMBL" id="POM60203.1"/>
    </source>
</evidence>
<accession>A0A2P4X3S8</accession>
<protein>
    <submittedName>
        <fullName evidence="1">Uncharacterized protein</fullName>
    </submittedName>
</protein>
<dbReference type="Proteomes" id="UP000237271">
    <property type="component" value="Unassembled WGS sequence"/>
</dbReference>
<dbReference type="EMBL" id="NCKW01016918">
    <property type="protein sequence ID" value="POM60203.1"/>
    <property type="molecule type" value="Genomic_DNA"/>
</dbReference>
<dbReference type="OrthoDB" id="127891at2759"/>
<keyword evidence="2" id="KW-1185">Reference proteome</keyword>
<reference evidence="1 2" key="1">
    <citation type="journal article" date="2017" name="Genome Biol. Evol.">
        <title>Phytophthora megakarya and P. palmivora, closely related causal agents of cacao black pod rot, underwent increases in genome sizes and gene numbers by different mechanisms.</title>
        <authorList>
            <person name="Ali S.S."/>
            <person name="Shao J."/>
            <person name="Lary D.J."/>
            <person name="Kronmiller B."/>
            <person name="Shen D."/>
            <person name="Strem M.D."/>
            <person name="Amoako-Attah I."/>
            <person name="Akrofi A.Y."/>
            <person name="Begoude B.A."/>
            <person name="Ten Hoopen G.M."/>
            <person name="Coulibaly K."/>
            <person name="Kebe B.I."/>
            <person name="Melnick R.L."/>
            <person name="Guiltinan M.J."/>
            <person name="Tyler B.M."/>
            <person name="Meinhardt L.W."/>
            <person name="Bailey B.A."/>
        </authorList>
    </citation>
    <scope>NUCLEOTIDE SEQUENCE [LARGE SCALE GENOMIC DNA]</scope>
    <source>
        <strain evidence="2">sbr112.9</strain>
    </source>
</reference>